<dbReference type="SUPFAM" id="SSF51621">
    <property type="entry name" value="Phosphoenolpyruvate/pyruvate domain"/>
    <property type="match status" value="1"/>
</dbReference>
<keyword evidence="4 12" id="KW-0808">Transferase</keyword>
<dbReference type="RefSeq" id="WP_096351189.1">
    <property type="nucleotide sequence ID" value="NZ_AP017313.1"/>
</dbReference>
<keyword evidence="9 12" id="KW-0460">Magnesium</keyword>
<evidence type="ECO:0000313" key="14">
    <source>
        <dbReference type="Proteomes" id="UP000218263"/>
    </source>
</evidence>
<organism evidence="13 14">
    <name type="scientific">Mucilaginibacter gotjawali</name>
    <dbReference type="NCBI Taxonomy" id="1550579"/>
    <lineage>
        <taxon>Bacteria</taxon>
        <taxon>Pseudomonadati</taxon>
        <taxon>Bacteroidota</taxon>
        <taxon>Sphingobacteriia</taxon>
        <taxon>Sphingobacteriales</taxon>
        <taxon>Sphingobacteriaceae</taxon>
        <taxon>Mucilaginibacter</taxon>
    </lineage>
</organism>
<evidence type="ECO:0000256" key="10">
    <source>
        <dbReference type="ARBA" id="ARBA00023152"/>
    </source>
</evidence>
<keyword evidence="8" id="KW-0067">ATP-binding</keyword>
<evidence type="ECO:0000256" key="9">
    <source>
        <dbReference type="ARBA" id="ARBA00022842"/>
    </source>
</evidence>
<evidence type="ECO:0000256" key="3">
    <source>
        <dbReference type="ARBA" id="ARBA00012142"/>
    </source>
</evidence>
<sequence length="489" mass="55468">MKTDSLQKVRTHLRELEKNMLLESEKRVLKLKDIDPQQQHSLRNLIHYLTLRSEDIRELQDALHIHGLSSLASSESHIHRQLQSILQWLKQDYPPDELDECNYEFGTRQIEERSKILFGEKNENSTPFIMVTFDISFTEDYALIKALLQNGMNVARINCAHDDEATWSAMIHQLEKACHETGLNCKIYMDIAGPKIRTLLINKGHKKGKVKIKENELIWLADHPKHFAKDDIVINPNIPGIVSMIKKGERVFIDDGMIEGVVEAIEKRGAAVRIVRISSGKSQIKSHKGINFPDSEISVSPITDFDKACLPFICKYADLVGYSFIRNATDLENLQSALNELAAKPPYIIMKIETPESVKNLPALLIEGMRQKAFGVMIARGDLAVEIGFERTGEIQDEILWICEAAHVPVVWATQVLETLNKTGIATRSEITDAAHAVMAECVMINKGEHTIKVIETLRNVLHRIGGHHIKKRFTFRPLGIAQKFINEK</sequence>
<dbReference type="Gene3D" id="3.20.20.60">
    <property type="entry name" value="Phosphoenolpyruvate-binding domains"/>
    <property type="match status" value="1"/>
</dbReference>
<dbReference type="InterPro" id="IPR040442">
    <property type="entry name" value="Pyrv_kinase-like_dom_sf"/>
</dbReference>
<dbReference type="PANTHER" id="PTHR11817">
    <property type="entry name" value="PYRUVATE KINASE"/>
    <property type="match status" value="1"/>
</dbReference>
<dbReference type="Pfam" id="PF00224">
    <property type="entry name" value="PK"/>
    <property type="match status" value="1"/>
</dbReference>
<evidence type="ECO:0000256" key="8">
    <source>
        <dbReference type="ARBA" id="ARBA00022840"/>
    </source>
</evidence>
<comment type="pathway">
    <text evidence="1 12">Carbohydrate degradation; glycolysis; pyruvate from D-glyceraldehyde 3-phosphate: step 5/5.</text>
</comment>
<protein>
    <recommendedName>
        <fullName evidence="3 12">Pyruvate kinase</fullName>
        <ecNumber evidence="3 12">2.7.1.40</ecNumber>
    </recommendedName>
</protein>
<dbReference type="Proteomes" id="UP000218263">
    <property type="component" value="Chromosome"/>
</dbReference>
<evidence type="ECO:0000313" key="13">
    <source>
        <dbReference type="EMBL" id="BAU53570.1"/>
    </source>
</evidence>
<dbReference type="InterPro" id="IPR015806">
    <property type="entry name" value="Pyrv_Knase_insert_dom_sf"/>
</dbReference>
<keyword evidence="11 13" id="KW-0670">Pyruvate</keyword>
<keyword evidence="14" id="KW-1185">Reference proteome</keyword>
<dbReference type="InterPro" id="IPR015793">
    <property type="entry name" value="Pyrv_Knase_brl"/>
</dbReference>
<keyword evidence="5" id="KW-0479">Metal-binding</keyword>
<dbReference type="InterPro" id="IPR011037">
    <property type="entry name" value="Pyrv_Knase-like_insert_dom_sf"/>
</dbReference>
<accession>A0A0X8X0T9</accession>
<gene>
    <name evidence="13" type="primary">pyk_1</name>
    <name evidence="13" type="ORF">MgSA37_01739</name>
</gene>
<keyword evidence="7 12" id="KW-0418">Kinase</keyword>
<dbReference type="GO" id="GO:0016301">
    <property type="term" value="F:kinase activity"/>
    <property type="evidence" value="ECO:0007669"/>
    <property type="project" value="UniProtKB-KW"/>
</dbReference>
<dbReference type="GO" id="GO:0004743">
    <property type="term" value="F:pyruvate kinase activity"/>
    <property type="evidence" value="ECO:0007669"/>
    <property type="project" value="UniProtKB-EC"/>
</dbReference>
<dbReference type="Gene3D" id="2.40.33.10">
    <property type="entry name" value="PK beta-barrel domain-like"/>
    <property type="match status" value="1"/>
</dbReference>
<dbReference type="AlphaFoldDB" id="A0A0X8X0T9"/>
<dbReference type="InterPro" id="IPR015813">
    <property type="entry name" value="Pyrv/PenolPyrv_kinase-like_dom"/>
</dbReference>
<evidence type="ECO:0000256" key="7">
    <source>
        <dbReference type="ARBA" id="ARBA00022777"/>
    </source>
</evidence>
<comment type="catalytic activity">
    <reaction evidence="12">
        <text>pyruvate + ATP = phosphoenolpyruvate + ADP + H(+)</text>
        <dbReference type="Rhea" id="RHEA:18157"/>
        <dbReference type="ChEBI" id="CHEBI:15361"/>
        <dbReference type="ChEBI" id="CHEBI:15378"/>
        <dbReference type="ChEBI" id="CHEBI:30616"/>
        <dbReference type="ChEBI" id="CHEBI:58702"/>
        <dbReference type="ChEBI" id="CHEBI:456216"/>
        <dbReference type="EC" id="2.7.1.40"/>
    </reaction>
</comment>
<evidence type="ECO:0000256" key="4">
    <source>
        <dbReference type="ARBA" id="ARBA00022679"/>
    </source>
</evidence>
<dbReference type="GO" id="GO:0000287">
    <property type="term" value="F:magnesium ion binding"/>
    <property type="evidence" value="ECO:0007669"/>
    <property type="project" value="InterPro"/>
</dbReference>
<dbReference type="OrthoDB" id="9812123at2"/>
<proteinExistence type="inferred from homology"/>
<dbReference type="PRINTS" id="PR01050">
    <property type="entry name" value="PYRUVTKNASE"/>
</dbReference>
<evidence type="ECO:0000256" key="5">
    <source>
        <dbReference type="ARBA" id="ARBA00022723"/>
    </source>
</evidence>
<keyword evidence="10 12" id="KW-0324">Glycolysis</keyword>
<dbReference type="InterPro" id="IPR001697">
    <property type="entry name" value="Pyr_Knase"/>
</dbReference>
<reference evidence="13 14" key="1">
    <citation type="submission" date="2015-12" db="EMBL/GenBank/DDBJ databases">
        <title>Genome sequence of Mucilaginibacter gotjawali.</title>
        <authorList>
            <person name="Lee J.S."/>
            <person name="Lee K.C."/>
            <person name="Kim K.K."/>
            <person name="Lee B.W."/>
        </authorList>
    </citation>
    <scope>NUCLEOTIDE SEQUENCE [LARGE SCALE GENOMIC DNA]</scope>
    <source>
        <strain evidence="13 14">SA3-7</strain>
    </source>
</reference>
<dbReference type="GO" id="GO:0005524">
    <property type="term" value="F:ATP binding"/>
    <property type="evidence" value="ECO:0007669"/>
    <property type="project" value="UniProtKB-KW"/>
</dbReference>
<dbReference type="EMBL" id="AP017313">
    <property type="protein sequence ID" value="BAU53570.1"/>
    <property type="molecule type" value="Genomic_DNA"/>
</dbReference>
<dbReference type="UniPathway" id="UPA00109">
    <property type="reaction ID" value="UER00188"/>
</dbReference>
<dbReference type="GO" id="GO:0030955">
    <property type="term" value="F:potassium ion binding"/>
    <property type="evidence" value="ECO:0007669"/>
    <property type="project" value="InterPro"/>
</dbReference>
<dbReference type="SUPFAM" id="SSF50800">
    <property type="entry name" value="PK beta-barrel domain-like"/>
    <property type="match status" value="1"/>
</dbReference>
<comment type="similarity">
    <text evidence="2 12">Belongs to the pyruvate kinase family.</text>
</comment>
<dbReference type="KEGG" id="mgot:MgSA37_01739"/>
<dbReference type="EC" id="2.7.1.40" evidence="3 12"/>
<evidence type="ECO:0000256" key="11">
    <source>
        <dbReference type="ARBA" id="ARBA00023317"/>
    </source>
</evidence>
<evidence type="ECO:0000256" key="12">
    <source>
        <dbReference type="RuleBase" id="RU000504"/>
    </source>
</evidence>
<name>A0A0X8X0T9_9SPHI</name>
<keyword evidence="6" id="KW-0547">Nucleotide-binding</keyword>
<evidence type="ECO:0000256" key="1">
    <source>
        <dbReference type="ARBA" id="ARBA00004997"/>
    </source>
</evidence>
<evidence type="ECO:0000256" key="6">
    <source>
        <dbReference type="ARBA" id="ARBA00022741"/>
    </source>
</evidence>
<evidence type="ECO:0000256" key="2">
    <source>
        <dbReference type="ARBA" id="ARBA00008663"/>
    </source>
</evidence>